<protein>
    <submittedName>
        <fullName evidence="3">Uncharacterized protein</fullName>
    </submittedName>
</protein>
<keyword evidence="2" id="KW-0472">Membrane</keyword>
<gene>
    <name evidence="3" type="primary">AVEN_247843_1</name>
    <name evidence="3" type="ORF">CDAR_41261</name>
</gene>
<dbReference type="AlphaFoldDB" id="A0AAV4SNG1"/>
<evidence type="ECO:0000256" key="2">
    <source>
        <dbReference type="SAM" id="Phobius"/>
    </source>
</evidence>
<keyword evidence="2" id="KW-0812">Transmembrane</keyword>
<dbReference type="Proteomes" id="UP001054837">
    <property type="component" value="Unassembled WGS sequence"/>
</dbReference>
<keyword evidence="4" id="KW-1185">Reference proteome</keyword>
<reference evidence="3 4" key="1">
    <citation type="submission" date="2021-06" db="EMBL/GenBank/DDBJ databases">
        <title>Caerostris darwini draft genome.</title>
        <authorList>
            <person name="Kono N."/>
            <person name="Arakawa K."/>
        </authorList>
    </citation>
    <scope>NUCLEOTIDE SEQUENCE [LARGE SCALE GENOMIC DNA]</scope>
</reference>
<organism evidence="3 4">
    <name type="scientific">Caerostris darwini</name>
    <dbReference type="NCBI Taxonomy" id="1538125"/>
    <lineage>
        <taxon>Eukaryota</taxon>
        <taxon>Metazoa</taxon>
        <taxon>Ecdysozoa</taxon>
        <taxon>Arthropoda</taxon>
        <taxon>Chelicerata</taxon>
        <taxon>Arachnida</taxon>
        <taxon>Araneae</taxon>
        <taxon>Araneomorphae</taxon>
        <taxon>Entelegynae</taxon>
        <taxon>Araneoidea</taxon>
        <taxon>Araneidae</taxon>
        <taxon>Caerostris</taxon>
    </lineage>
</organism>
<evidence type="ECO:0000313" key="3">
    <source>
        <dbReference type="EMBL" id="GIY33887.1"/>
    </source>
</evidence>
<feature type="transmembrane region" description="Helical" evidence="2">
    <location>
        <begin position="47"/>
        <end position="67"/>
    </location>
</feature>
<dbReference type="EMBL" id="BPLQ01007998">
    <property type="protein sequence ID" value="GIY33887.1"/>
    <property type="molecule type" value="Genomic_DNA"/>
</dbReference>
<feature type="compositionally biased region" description="Acidic residues" evidence="1">
    <location>
        <begin position="114"/>
        <end position="125"/>
    </location>
</feature>
<feature type="compositionally biased region" description="Low complexity" evidence="1">
    <location>
        <begin position="88"/>
        <end position="99"/>
    </location>
</feature>
<accession>A0AAV4SNG1</accession>
<name>A0AAV4SNG1_9ARAC</name>
<evidence type="ECO:0000256" key="1">
    <source>
        <dbReference type="SAM" id="MobiDB-lite"/>
    </source>
</evidence>
<sequence length="147" mass="16396">MQLFVYRHSMKLMWVNRAHNLLTNHVSFSFADVDEGGFPSGFSLPPFLAAGLTFSLVLLGIVAYFSYRWLVQRLQATPKPATERTDPEQPSSSSSGHQPPTHPTDCSRLPSIEEKDDTLPIDEATEPPKSPSGKQNFPRCFDPILAH</sequence>
<keyword evidence="2" id="KW-1133">Transmembrane helix</keyword>
<evidence type="ECO:0000313" key="4">
    <source>
        <dbReference type="Proteomes" id="UP001054837"/>
    </source>
</evidence>
<feature type="region of interest" description="Disordered" evidence="1">
    <location>
        <begin position="77"/>
        <end position="147"/>
    </location>
</feature>
<proteinExistence type="predicted"/>
<comment type="caution">
    <text evidence="3">The sequence shown here is derived from an EMBL/GenBank/DDBJ whole genome shotgun (WGS) entry which is preliminary data.</text>
</comment>